<evidence type="ECO:0000313" key="4">
    <source>
        <dbReference type="Proteomes" id="UP000595205"/>
    </source>
</evidence>
<feature type="transmembrane region" description="Helical" evidence="2">
    <location>
        <begin position="157"/>
        <end position="177"/>
    </location>
</feature>
<dbReference type="Proteomes" id="UP000595205">
    <property type="component" value="Chromosome"/>
</dbReference>
<sequence length="192" mass="20400">MPDDKDAASPGTEAFVPDFSDDERETEDTGTQSWVPDFDDDSDSDSEIADTGERPAATEPEPGEPEPEVAAGSAVPVQSVTVPGRYFYVKWWKLALMLLGVWAAAAVVGLGLFSWWYGSIDKTPALFAVLVYVAVCVVGGVMLAMVHGRPLVSALSVALMSGPFAAVAGAAPLYGYYYCERVGHCLVGVIPY</sequence>
<gene>
    <name evidence="3" type="ORF">MINTM018_46500</name>
</gene>
<feature type="compositionally biased region" description="Acidic residues" evidence="1">
    <location>
        <begin position="37"/>
        <end position="50"/>
    </location>
</feature>
<dbReference type="OMA" id="WWKLALM"/>
<proteinExistence type="predicted"/>
<feature type="transmembrane region" description="Helical" evidence="2">
    <location>
        <begin position="124"/>
        <end position="145"/>
    </location>
</feature>
<accession>A0A7R7MY21</accession>
<dbReference type="GeneID" id="77299971"/>
<evidence type="ECO:0000313" key="3">
    <source>
        <dbReference type="EMBL" id="BCP01881.1"/>
    </source>
</evidence>
<evidence type="ECO:0000256" key="2">
    <source>
        <dbReference type="SAM" id="Phobius"/>
    </source>
</evidence>
<reference evidence="3 4" key="1">
    <citation type="submission" date="2020-12" db="EMBL/GenBank/DDBJ databases">
        <title>Genome sequence of clinical Mycobacterium intracellulare strains.</title>
        <authorList>
            <person name="Tateishi Y."/>
            <person name="Matsumoto S."/>
            <person name="Fukushima Y."/>
            <person name="Nakajima C."/>
            <person name="Suzuki Y."/>
        </authorList>
    </citation>
    <scope>NUCLEOTIDE SEQUENCE [LARGE SCALE GENOMIC DNA]</scope>
    <source>
        <strain evidence="3 4">M018</strain>
    </source>
</reference>
<evidence type="ECO:0000256" key="1">
    <source>
        <dbReference type="SAM" id="MobiDB-lite"/>
    </source>
</evidence>
<keyword evidence="2" id="KW-0472">Membrane</keyword>
<dbReference type="EMBL" id="AP024255">
    <property type="protein sequence ID" value="BCP01881.1"/>
    <property type="molecule type" value="Genomic_DNA"/>
</dbReference>
<name>A0A7R7MY21_MYCIT</name>
<keyword evidence="2" id="KW-1133">Transmembrane helix</keyword>
<feature type="region of interest" description="Disordered" evidence="1">
    <location>
        <begin position="1"/>
        <end position="74"/>
    </location>
</feature>
<feature type="transmembrane region" description="Helical" evidence="2">
    <location>
        <begin position="94"/>
        <end position="118"/>
    </location>
</feature>
<dbReference type="AlphaFoldDB" id="A0A7R7MY21"/>
<dbReference type="RefSeq" id="WP_009953523.1">
    <property type="nucleotide sequence ID" value="NZ_AP024241.1"/>
</dbReference>
<keyword evidence="2" id="KW-0812">Transmembrane</keyword>
<protein>
    <recommendedName>
        <fullName evidence="5">Transmembrane protein</fullName>
    </recommendedName>
</protein>
<feature type="compositionally biased region" description="Acidic residues" evidence="1">
    <location>
        <begin position="19"/>
        <end position="28"/>
    </location>
</feature>
<evidence type="ECO:0008006" key="5">
    <source>
        <dbReference type="Google" id="ProtNLM"/>
    </source>
</evidence>
<organism evidence="3 4">
    <name type="scientific">Mycobacterium intracellulare</name>
    <dbReference type="NCBI Taxonomy" id="1767"/>
    <lineage>
        <taxon>Bacteria</taxon>
        <taxon>Bacillati</taxon>
        <taxon>Actinomycetota</taxon>
        <taxon>Actinomycetes</taxon>
        <taxon>Mycobacteriales</taxon>
        <taxon>Mycobacteriaceae</taxon>
        <taxon>Mycobacterium</taxon>
        <taxon>Mycobacterium avium complex (MAC)</taxon>
    </lineage>
</organism>